<comment type="caution">
    <text evidence="1">The sequence shown here is derived from an EMBL/GenBank/DDBJ whole genome shotgun (WGS) entry which is preliminary data.</text>
</comment>
<organism evidence="1 2">
    <name type="scientific">Eschrichtius robustus</name>
    <name type="common">California gray whale</name>
    <name type="synonym">Eschrichtius gibbosus</name>
    <dbReference type="NCBI Taxonomy" id="9764"/>
    <lineage>
        <taxon>Eukaryota</taxon>
        <taxon>Metazoa</taxon>
        <taxon>Chordata</taxon>
        <taxon>Craniata</taxon>
        <taxon>Vertebrata</taxon>
        <taxon>Euteleostomi</taxon>
        <taxon>Mammalia</taxon>
        <taxon>Eutheria</taxon>
        <taxon>Laurasiatheria</taxon>
        <taxon>Artiodactyla</taxon>
        <taxon>Whippomorpha</taxon>
        <taxon>Cetacea</taxon>
        <taxon>Mysticeti</taxon>
        <taxon>Eschrichtiidae</taxon>
        <taxon>Eschrichtius</taxon>
    </lineage>
</organism>
<dbReference type="Proteomes" id="UP001159641">
    <property type="component" value="Unassembled WGS sequence"/>
</dbReference>
<keyword evidence="2" id="KW-1185">Reference proteome</keyword>
<accession>A0AB34H5C6</accession>
<dbReference type="EMBL" id="JAIQCJ010001688">
    <property type="protein sequence ID" value="KAJ8787991.1"/>
    <property type="molecule type" value="Genomic_DNA"/>
</dbReference>
<proteinExistence type="predicted"/>
<evidence type="ECO:0000313" key="2">
    <source>
        <dbReference type="Proteomes" id="UP001159641"/>
    </source>
</evidence>
<feature type="non-terminal residue" evidence="1">
    <location>
        <position position="1"/>
    </location>
</feature>
<gene>
    <name evidence="1" type="ORF">J1605_005649</name>
</gene>
<reference evidence="1 2" key="1">
    <citation type="submission" date="2022-11" db="EMBL/GenBank/DDBJ databases">
        <title>Whole genome sequence of Eschrichtius robustus ER-17-0199.</title>
        <authorList>
            <person name="Bruniche-Olsen A."/>
            <person name="Black A.N."/>
            <person name="Fields C.J."/>
            <person name="Walden K."/>
            <person name="Dewoody J.A."/>
        </authorList>
    </citation>
    <scope>NUCLEOTIDE SEQUENCE [LARGE SCALE GENOMIC DNA]</scope>
    <source>
        <strain evidence="1">ER-17-0199</strain>
        <tissue evidence="1">Blubber</tissue>
    </source>
</reference>
<evidence type="ECO:0000313" key="1">
    <source>
        <dbReference type="EMBL" id="KAJ8787991.1"/>
    </source>
</evidence>
<dbReference type="AlphaFoldDB" id="A0AB34H5C6"/>
<sequence length="84" mass="9022">APGPLGWLLRLYSWGFLEMGPECIGRVSSIKMMPEPQFLIFLVLWVSGASGAIVMTQSPSSLAVTTGQRGTINCRAQAPDVQAQ</sequence>
<protein>
    <submittedName>
        <fullName evidence="1">Uncharacterized protein</fullName>
    </submittedName>
</protein>
<name>A0AB34H5C6_ESCRO</name>